<dbReference type="GO" id="GO:0005737">
    <property type="term" value="C:cytoplasm"/>
    <property type="evidence" value="ECO:0007669"/>
    <property type="project" value="UniProtKB-SubCell"/>
</dbReference>
<dbReference type="PROSITE" id="PS50206">
    <property type="entry name" value="RHODANESE_3"/>
    <property type="match status" value="1"/>
</dbReference>
<evidence type="ECO:0000256" key="4">
    <source>
        <dbReference type="ARBA" id="ARBA00022741"/>
    </source>
</evidence>
<comment type="subcellular location">
    <subcellularLocation>
        <location evidence="1">Cytoplasm</location>
    </subcellularLocation>
</comment>
<dbReference type="Pfam" id="PF00006">
    <property type="entry name" value="ATP-synt_ab"/>
    <property type="match status" value="1"/>
</dbReference>
<evidence type="ECO:0000256" key="2">
    <source>
        <dbReference type="ARBA" id="ARBA00022448"/>
    </source>
</evidence>
<dbReference type="SUPFAM" id="SSF52540">
    <property type="entry name" value="P-loop containing nucleoside triphosphate hydrolases"/>
    <property type="match status" value="1"/>
</dbReference>
<dbReference type="SMART" id="SM00382">
    <property type="entry name" value="AAA"/>
    <property type="match status" value="1"/>
</dbReference>
<dbReference type="InterPro" id="IPR000194">
    <property type="entry name" value="ATPase_F1/V1/A1_a/bsu_nucl-bd"/>
</dbReference>
<keyword evidence="4" id="KW-0547">Nucleotide-binding</keyword>
<evidence type="ECO:0000259" key="9">
    <source>
        <dbReference type="PROSITE" id="PS50206"/>
    </source>
</evidence>
<gene>
    <name evidence="10" type="ORF">So717_13050</name>
</gene>
<organism evidence="10 11">
    <name type="scientific">Roseobacter cerasinus</name>
    <dbReference type="NCBI Taxonomy" id="2602289"/>
    <lineage>
        <taxon>Bacteria</taxon>
        <taxon>Pseudomonadati</taxon>
        <taxon>Pseudomonadota</taxon>
        <taxon>Alphaproteobacteria</taxon>
        <taxon>Rhodobacterales</taxon>
        <taxon>Roseobacteraceae</taxon>
        <taxon>Roseobacter</taxon>
    </lineage>
</organism>
<dbReference type="GO" id="GO:0030257">
    <property type="term" value="C:type III protein secretion system complex"/>
    <property type="evidence" value="ECO:0007669"/>
    <property type="project" value="InterPro"/>
</dbReference>
<dbReference type="GO" id="GO:0046933">
    <property type="term" value="F:proton-transporting ATP synthase activity, rotational mechanism"/>
    <property type="evidence" value="ECO:0007669"/>
    <property type="project" value="TreeGrafter"/>
</dbReference>
<dbReference type="GO" id="GO:0005524">
    <property type="term" value="F:ATP binding"/>
    <property type="evidence" value="ECO:0007669"/>
    <property type="project" value="UniProtKB-KW"/>
</dbReference>
<dbReference type="Proteomes" id="UP000436522">
    <property type="component" value="Unassembled WGS sequence"/>
</dbReference>
<dbReference type="PROSITE" id="PS00152">
    <property type="entry name" value="ATPASE_ALPHA_BETA"/>
    <property type="match status" value="1"/>
</dbReference>
<keyword evidence="11" id="KW-1185">Reference proteome</keyword>
<evidence type="ECO:0000256" key="3">
    <source>
        <dbReference type="ARBA" id="ARBA00022490"/>
    </source>
</evidence>
<dbReference type="NCBIfam" id="TIGR01026">
    <property type="entry name" value="fliI_yscN"/>
    <property type="match status" value="1"/>
</dbReference>
<dbReference type="PANTHER" id="PTHR15184:SF9">
    <property type="entry name" value="SPI-1 TYPE 3 SECRETION SYSTEM ATPASE"/>
    <property type="match status" value="1"/>
</dbReference>
<dbReference type="InterPro" id="IPR005714">
    <property type="entry name" value="ATPase_T3SS_FliI/YscN"/>
</dbReference>
<dbReference type="EMBL" id="BLIV01000002">
    <property type="protein sequence ID" value="GFE49552.1"/>
    <property type="molecule type" value="Genomic_DNA"/>
</dbReference>
<keyword evidence="7" id="KW-1278">Translocase</keyword>
<keyword evidence="6" id="KW-0653">Protein transport</keyword>
<dbReference type="AlphaFoldDB" id="A0A640VPE7"/>
<dbReference type="CDD" id="cd01136">
    <property type="entry name" value="ATPase_flagellum-secretory_path_III"/>
    <property type="match status" value="1"/>
</dbReference>
<dbReference type="InterPro" id="IPR027417">
    <property type="entry name" value="P-loop_NTPase"/>
</dbReference>
<dbReference type="OrthoDB" id="9801639at2"/>
<dbReference type="FunFam" id="3.40.50.12240:FF:000002">
    <property type="entry name" value="Flagellum-specific ATP synthase FliI"/>
    <property type="match status" value="1"/>
</dbReference>
<dbReference type="RefSeq" id="WP_159975419.1">
    <property type="nucleotide sequence ID" value="NZ_BLIV01000002.1"/>
</dbReference>
<dbReference type="InterPro" id="IPR040627">
    <property type="entry name" value="T3SS_ATPase_C"/>
</dbReference>
<comment type="caution">
    <text evidence="10">The sequence shown here is derived from an EMBL/GenBank/DDBJ whole genome shotgun (WGS) entry which is preliminary data.</text>
</comment>
<feature type="domain" description="Rhodanese" evidence="9">
    <location>
        <begin position="199"/>
        <end position="271"/>
    </location>
</feature>
<dbReference type="InterPro" id="IPR050053">
    <property type="entry name" value="ATPase_alpha/beta_chains"/>
</dbReference>
<reference evidence="10 11" key="1">
    <citation type="submission" date="2019-12" db="EMBL/GenBank/DDBJ databases">
        <title>Roseobacter cerasinus sp. nov., isolated from seawater around aquaculture.</title>
        <authorList>
            <person name="Muramatsu S."/>
            <person name="Takabe Y."/>
            <person name="Mori K."/>
            <person name="Takaichi S."/>
            <person name="Hanada S."/>
        </authorList>
    </citation>
    <scope>NUCLEOTIDE SEQUENCE [LARGE SCALE GENOMIC DNA]</scope>
    <source>
        <strain evidence="10 11">AI77</strain>
    </source>
</reference>
<evidence type="ECO:0000256" key="6">
    <source>
        <dbReference type="ARBA" id="ARBA00022927"/>
    </source>
</evidence>
<evidence type="ECO:0000256" key="5">
    <source>
        <dbReference type="ARBA" id="ARBA00022840"/>
    </source>
</evidence>
<dbReference type="Pfam" id="PF18269">
    <property type="entry name" value="T3SS_ATPase_C"/>
    <property type="match status" value="1"/>
</dbReference>
<name>A0A640VPE7_9RHOB</name>
<evidence type="ECO:0000313" key="10">
    <source>
        <dbReference type="EMBL" id="GFE49552.1"/>
    </source>
</evidence>
<dbReference type="GO" id="GO:0008564">
    <property type="term" value="F:protein-exporting ATPase activity"/>
    <property type="evidence" value="ECO:0007669"/>
    <property type="project" value="UniProtKB-EC"/>
</dbReference>
<evidence type="ECO:0000313" key="11">
    <source>
        <dbReference type="Proteomes" id="UP000436522"/>
    </source>
</evidence>
<accession>A0A640VPE7</accession>
<keyword evidence="3" id="KW-0963">Cytoplasm</keyword>
<comment type="catalytic activity">
    <reaction evidence="8">
        <text>ATP + H2O + cellular proteinSide 1 = ADP + phosphate + cellular proteinSide 2.</text>
        <dbReference type="EC" id="7.4.2.8"/>
    </reaction>
</comment>
<dbReference type="InterPro" id="IPR020003">
    <property type="entry name" value="ATPase_a/bsu_AS"/>
</dbReference>
<keyword evidence="2" id="KW-0813">Transport</keyword>
<protein>
    <submittedName>
        <fullName evidence="10">ATP synthase</fullName>
    </submittedName>
</protein>
<dbReference type="PANTHER" id="PTHR15184">
    <property type="entry name" value="ATP SYNTHASE"/>
    <property type="match status" value="1"/>
</dbReference>
<dbReference type="GO" id="GO:0016887">
    <property type="term" value="F:ATP hydrolysis activity"/>
    <property type="evidence" value="ECO:0007669"/>
    <property type="project" value="InterPro"/>
</dbReference>
<proteinExistence type="predicted"/>
<dbReference type="Gene3D" id="3.40.50.12240">
    <property type="match status" value="1"/>
</dbReference>
<dbReference type="InterPro" id="IPR003593">
    <property type="entry name" value="AAA+_ATPase"/>
</dbReference>
<dbReference type="InterPro" id="IPR001763">
    <property type="entry name" value="Rhodanese-like_dom"/>
</dbReference>
<dbReference type="GO" id="GO:0030254">
    <property type="term" value="P:protein secretion by the type III secretion system"/>
    <property type="evidence" value="ECO:0007669"/>
    <property type="project" value="InterPro"/>
</dbReference>
<evidence type="ECO:0000256" key="8">
    <source>
        <dbReference type="ARBA" id="ARBA00034006"/>
    </source>
</evidence>
<evidence type="ECO:0000256" key="7">
    <source>
        <dbReference type="ARBA" id="ARBA00022967"/>
    </source>
</evidence>
<keyword evidence="5" id="KW-0067">ATP-binding</keyword>
<evidence type="ECO:0000256" key="1">
    <source>
        <dbReference type="ARBA" id="ARBA00004496"/>
    </source>
</evidence>
<sequence>MTETISFDGLAAQITELNPVRAIGRVARVEGGVIHVSGLANKARIGDLIVVYRAGEPLSGEVLQLDGEVLVMLPDEAPDGVALQDRAALLQPRGIAPSNAWIGRIIDPFGNPLDGKPLLRGAAARPLRRAPPDPGARRALGERLNTGMAGLNTMLPIVRGQRVGLFAGSGVGKSSLLGHLAQNMTSDLVVIALIGERGRELRHFIEDVLGTEGLKRAIVVCATSDQSPLIRRRCAWAAMSVAEHFRDQGRSVLFLADSITRFAEAHREVAIAAGEAPVLRGFPPSTAHMIMSLCERAGPGQKQQGDITGVFSVLVAGSDMEEPISDILRGVLDGHIVLSRDIAERGRYPAIDMLRSISRSLPAAATEPQNALIGQARHLLAAYDRNAMMIRAGLYSTGSDPELDTAIQIWPELDGFLAQVERQNVENSFTQLELILRRAGSGNLPIRGGRSFRPNPAA</sequence>